<dbReference type="VEuPathDB" id="FungiDB:VP01_135g6"/>
<dbReference type="EMBL" id="LAVV01003999">
    <property type="protein sequence ID" value="KNZ61770.1"/>
    <property type="molecule type" value="Genomic_DNA"/>
</dbReference>
<name>A0A0L6VNN8_9BASI</name>
<evidence type="ECO:0000313" key="2">
    <source>
        <dbReference type="Proteomes" id="UP000037035"/>
    </source>
</evidence>
<evidence type="ECO:0000313" key="1">
    <source>
        <dbReference type="EMBL" id="KNZ61770.1"/>
    </source>
</evidence>
<organism evidence="1 2">
    <name type="scientific">Puccinia sorghi</name>
    <dbReference type="NCBI Taxonomy" id="27349"/>
    <lineage>
        <taxon>Eukaryota</taxon>
        <taxon>Fungi</taxon>
        <taxon>Dikarya</taxon>
        <taxon>Basidiomycota</taxon>
        <taxon>Pucciniomycotina</taxon>
        <taxon>Pucciniomycetes</taxon>
        <taxon>Pucciniales</taxon>
        <taxon>Pucciniaceae</taxon>
        <taxon>Puccinia</taxon>
    </lineage>
</organism>
<comment type="caution">
    <text evidence="1">The sequence shown here is derived from an EMBL/GenBank/DDBJ whole genome shotgun (WGS) entry which is preliminary data.</text>
</comment>
<proteinExistence type="predicted"/>
<protein>
    <submittedName>
        <fullName evidence="1">Uncharacterized protein</fullName>
    </submittedName>
</protein>
<reference evidence="1 2" key="1">
    <citation type="submission" date="2015-08" db="EMBL/GenBank/DDBJ databases">
        <title>Next Generation Sequencing and Analysis of the Genome of Puccinia sorghi L Schw, the Causal Agent of Maize Common Rust.</title>
        <authorList>
            <person name="Rochi L."/>
            <person name="Burguener G."/>
            <person name="Darino M."/>
            <person name="Turjanski A."/>
            <person name="Kreff E."/>
            <person name="Dieguez M.J."/>
            <person name="Sacco F."/>
        </authorList>
    </citation>
    <scope>NUCLEOTIDE SEQUENCE [LARGE SCALE GENOMIC DNA]</scope>
    <source>
        <strain evidence="1 2">RO10H11247</strain>
    </source>
</reference>
<accession>A0A0L6VNN8</accession>
<keyword evidence="2" id="KW-1185">Reference proteome</keyword>
<dbReference type="Proteomes" id="UP000037035">
    <property type="component" value="Unassembled WGS sequence"/>
</dbReference>
<gene>
    <name evidence="1" type="ORF">VP01_135g6</name>
</gene>
<sequence length="160" mass="18109">MELRQSNKQGKVFSELSGLVEWNYVWLLHGTHGNTGISISTHQYPEKQPVQVKLLCVAGDLLATKKAAGFAHHNATQFFSWCLANYWDPTQHVVLRMMYNWLEGILHRHFPKQISNLPHSPSAKYSDGTSDKDNNILLDAGPMGSFFSEDNIYQCGILEC</sequence>
<dbReference type="AlphaFoldDB" id="A0A0L6VNN8"/>
<dbReference type="OrthoDB" id="3039677at2759"/>